<dbReference type="AlphaFoldDB" id="A0A6N4WHI9"/>
<dbReference type="KEGG" id="many:MANY_53650"/>
<dbReference type="EMBL" id="AP022620">
    <property type="protein sequence ID" value="BBZ80028.1"/>
    <property type="molecule type" value="Genomic_DNA"/>
</dbReference>
<dbReference type="RefSeq" id="WP_163807329.1">
    <property type="nucleotide sequence ID" value="NZ_AP022620.1"/>
</dbReference>
<organism evidence="1 2">
    <name type="scientific">Mycolicibacterium anyangense</name>
    <dbReference type="NCBI Taxonomy" id="1431246"/>
    <lineage>
        <taxon>Bacteria</taxon>
        <taxon>Bacillati</taxon>
        <taxon>Actinomycetota</taxon>
        <taxon>Actinomycetes</taxon>
        <taxon>Mycobacteriales</taxon>
        <taxon>Mycobacteriaceae</taxon>
        <taxon>Mycolicibacterium</taxon>
    </lineage>
</organism>
<proteinExistence type="predicted"/>
<evidence type="ECO:0000313" key="2">
    <source>
        <dbReference type="Proteomes" id="UP000467249"/>
    </source>
</evidence>
<protein>
    <recommendedName>
        <fullName evidence="3">Ribbon-helix-helix protein CopG domain-containing protein</fullName>
    </recommendedName>
</protein>
<dbReference type="GO" id="GO:0006355">
    <property type="term" value="P:regulation of DNA-templated transcription"/>
    <property type="evidence" value="ECO:0007669"/>
    <property type="project" value="InterPro"/>
</dbReference>
<keyword evidence="2" id="KW-1185">Reference proteome</keyword>
<evidence type="ECO:0008006" key="3">
    <source>
        <dbReference type="Google" id="ProtNLM"/>
    </source>
</evidence>
<accession>A0A6N4WHI9</accession>
<reference evidence="1 2" key="1">
    <citation type="journal article" date="2019" name="Emerg. Microbes Infect.">
        <title>Comprehensive subspecies identification of 175 nontuberculous mycobacteria species based on 7547 genomic profiles.</title>
        <authorList>
            <person name="Matsumoto Y."/>
            <person name="Kinjo T."/>
            <person name="Motooka D."/>
            <person name="Nabeya D."/>
            <person name="Jung N."/>
            <person name="Uechi K."/>
            <person name="Horii T."/>
            <person name="Iida T."/>
            <person name="Fujita J."/>
            <person name="Nakamura S."/>
        </authorList>
    </citation>
    <scope>NUCLEOTIDE SEQUENCE [LARGE SCALE GENOMIC DNA]</scope>
    <source>
        <strain evidence="1 2">JCM 30275</strain>
    </source>
</reference>
<gene>
    <name evidence="1" type="ORF">MANY_53650</name>
</gene>
<name>A0A6N4WHI9_9MYCO</name>
<evidence type="ECO:0000313" key="1">
    <source>
        <dbReference type="EMBL" id="BBZ80028.1"/>
    </source>
</evidence>
<sequence length="79" mass="8786">MATERKKLTVNLSPALVEVLKEMAEEDGTTMTESLKRAIEQRKYFLDKVKEGNEVGLIPEDPKAPVRLVEVGGRARSST</sequence>
<dbReference type="Proteomes" id="UP000467249">
    <property type="component" value="Chromosome"/>
</dbReference>